<dbReference type="OrthoDB" id="9789943at2"/>
<evidence type="ECO:0000259" key="2">
    <source>
        <dbReference type="Pfam" id="PF01882"/>
    </source>
</evidence>
<name>A0A1B1YA80_THEST</name>
<keyword evidence="1" id="KW-1133">Transmembrane helix</keyword>
<gene>
    <name evidence="3" type="ORF">CSTERTH_00780</name>
</gene>
<proteinExistence type="predicted"/>
<reference evidence="3 4" key="1">
    <citation type="submission" date="2016-02" db="EMBL/GenBank/DDBJ databases">
        <title>Comparison of Clostridium stercorarium subspecies using comparative genomics and transcriptomics.</title>
        <authorList>
            <person name="Schellenberg J."/>
            <person name="Thallinger G."/>
            <person name="Levin D.B."/>
            <person name="Zhang X."/>
            <person name="Alvare G."/>
            <person name="Fristensky B."/>
            <person name="Sparling R."/>
        </authorList>
    </citation>
    <scope>NUCLEOTIDE SEQUENCE [LARGE SCALE GENOMIC DNA]</scope>
    <source>
        <strain evidence="3 4">DSM 2910</strain>
    </source>
</reference>
<sequence length="353" mass="40337">MWVYKLIIAAIVVLIVESVAVMKFGLSKVSIERKFDTLHAQLGQTVHMIETISNRKLLPVPWLKVESRIDSGLRFGLQEDLNILQDEFHVSVFTMLPYTRIIRTHTVKCTKRGYYHLKSAALTARSITGTISAIKDETTDAKLYVFPGTLTLSELNLPSHSWQGDRVVRRWILEDPLIFAGIREYTTSDPMKNINWKATARMGTLQVNQYEPTANHRLMVFLNVDTKPDQWTVTDEPERVEYGISVAATVLEYASRNVIEAGFCTNGYLKDMEKEPVRIEPAGGKNHLVKMLECLARLVISRSITFYTLLDRELENNPGNTDYLFITAYVDDGIEERIRRLRTKGNAVEILRI</sequence>
<evidence type="ECO:0000313" key="3">
    <source>
        <dbReference type="EMBL" id="ANW97666.1"/>
    </source>
</evidence>
<dbReference type="PANTHER" id="PTHR34351">
    <property type="entry name" value="SLR1927 PROTEIN-RELATED"/>
    <property type="match status" value="1"/>
</dbReference>
<dbReference type="EMBL" id="CP014672">
    <property type="protein sequence ID" value="ANW97666.1"/>
    <property type="molecule type" value="Genomic_DNA"/>
</dbReference>
<dbReference type="Pfam" id="PF01882">
    <property type="entry name" value="DUF58"/>
    <property type="match status" value="1"/>
</dbReference>
<keyword evidence="1" id="KW-0812">Transmembrane</keyword>
<keyword evidence="1" id="KW-0472">Membrane</keyword>
<feature type="domain" description="DUF58" evidence="2">
    <location>
        <begin position="182"/>
        <end position="297"/>
    </location>
</feature>
<organism evidence="3 4">
    <name type="scientific">Thermoclostridium stercorarium subsp. thermolacticum DSM 2910</name>
    <dbReference type="NCBI Taxonomy" id="1121336"/>
    <lineage>
        <taxon>Bacteria</taxon>
        <taxon>Bacillati</taxon>
        <taxon>Bacillota</taxon>
        <taxon>Clostridia</taxon>
        <taxon>Eubacteriales</taxon>
        <taxon>Oscillospiraceae</taxon>
        <taxon>Thermoclostridium</taxon>
    </lineage>
</organism>
<accession>A0A1B1YA80</accession>
<dbReference type="InterPro" id="IPR002881">
    <property type="entry name" value="DUF58"/>
</dbReference>
<dbReference type="PANTHER" id="PTHR34351:SF2">
    <property type="entry name" value="DUF58 DOMAIN-CONTAINING PROTEIN"/>
    <property type="match status" value="1"/>
</dbReference>
<evidence type="ECO:0000313" key="4">
    <source>
        <dbReference type="Proteomes" id="UP000092971"/>
    </source>
</evidence>
<evidence type="ECO:0000256" key="1">
    <source>
        <dbReference type="SAM" id="Phobius"/>
    </source>
</evidence>
<dbReference type="AlphaFoldDB" id="A0A1B1YA80"/>
<protein>
    <recommendedName>
        <fullName evidence="2">DUF58 domain-containing protein</fullName>
    </recommendedName>
</protein>
<dbReference type="Proteomes" id="UP000092971">
    <property type="component" value="Chromosome"/>
</dbReference>
<feature type="transmembrane region" description="Helical" evidence="1">
    <location>
        <begin position="6"/>
        <end position="26"/>
    </location>
</feature>
<dbReference type="RefSeq" id="WP_054632792.1">
    <property type="nucleotide sequence ID" value="NZ_CP014672.1"/>
</dbReference>